<dbReference type="Proteomes" id="UP000275078">
    <property type="component" value="Unassembled WGS sequence"/>
</dbReference>
<evidence type="ECO:0000313" key="3">
    <source>
        <dbReference type="Proteomes" id="UP000275078"/>
    </source>
</evidence>
<reference evidence="2 3" key="1">
    <citation type="journal article" date="2018" name="Nat. Ecol. Evol.">
        <title>Pezizomycetes genomes reveal the molecular basis of ectomycorrhizal truffle lifestyle.</title>
        <authorList>
            <person name="Murat C."/>
            <person name="Payen T."/>
            <person name="Noel B."/>
            <person name="Kuo A."/>
            <person name="Morin E."/>
            <person name="Chen J."/>
            <person name="Kohler A."/>
            <person name="Krizsan K."/>
            <person name="Balestrini R."/>
            <person name="Da Silva C."/>
            <person name="Montanini B."/>
            <person name="Hainaut M."/>
            <person name="Levati E."/>
            <person name="Barry K.W."/>
            <person name="Belfiori B."/>
            <person name="Cichocki N."/>
            <person name="Clum A."/>
            <person name="Dockter R.B."/>
            <person name="Fauchery L."/>
            <person name="Guy J."/>
            <person name="Iotti M."/>
            <person name="Le Tacon F."/>
            <person name="Lindquist E.A."/>
            <person name="Lipzen A."/>
            <person name="Malagnac F."/>
            <person name="Mello A."/>
            <person name="Molinier V."/>
            <person name="Miyauchi S."/>
            <person name="Poulain J."/>
            <person name="Riccioni C."/>
            <person name="Rubini A."/>
            <person name="Sitrit Y."/>
            <person name="Splivallo R."/>
            <person name="Traeger S."/>
            <person name="Wang M."/>
            <person name="Zifcakova L."/>
            <person name="Wipf D."/>
            <person name="Zambonelli A."/>
            <person name="Paolocci F."/>
            <person name="Nowrousian M."/>
            <person name="Ottonello S."/>
            <person name="Baldrian P."/>
            <person name="Spatafora J.W."/>
            <person name="Henrissat B."/>
            <person name="Nagy L.G."/>
            <person name="Aury J.M."/>
            <person name="Wincker P."/>
            <person name="Grigoriev I.V."/>
            <person name="Bonfante P."/>
            <person name="Martin F.M."/>
        </authorList>
    </citation>
    <scope>NUCLEOTIDE SEQUENCE [LARGE SCALE GENOMIC DNA]</scope>
    <source>
        <strain evidence="2 3">RN42</strain>
    </source>
</reference>
<evidence type="ECO:0000256" key="1">
    <source>
        <dbReference type="SAM" id="Phobius"/>
    </source>
</evidence>
<keyword evidence="3" id="KW-1185">Reference proteome</keyword>
<evidence type="ECO:0000313" key="2">
    <source>
        <dbReference type="EMBL" id="RPA85653.1"/>
    </source>
</evidence>
<protein>
    <submittedName>
        <fullName evidence="2">Uncharacterized protein</fullName>
    </submittedName>
</protein>
<accession>A0A3N4IHM4</accession>
<organism evidence="2 3">
    <name type="scientific">Ascobolus immersus RN42</name>
    <dbReference type="NCBI Taxonomy" id="1160509"/>
    <lineage>
        <taxon>Eukaryota</taxon>
        <taxon>Fungi</taxon>
        <taxon>Dikarya</taxon>
        <taxon>Ascomycota</taxon>
        <taxon>Pezizomycotina</taxon>
        <taxon>Pezizomycetes</taxon>
        <taxon>Pezizales</taxon>
        <taxon>Ascobolaceae</taxon>
        <taxon>Ascobolus</taxon>
    </lineage>
</organism>
<name>A0A3N4IHM4_ASCIM</name>
<proteinExistence type="predicted"/>
<keyword evidence="1" id="KW-1133">Transmembrane helix</keyword>
<sequence length="60" mass="7003">MFMGLTEFCFNQVWIITYCFFSIASSFSLAVHDSSSTACSCFLFPLLKKWLRTRYVKDTL</sequence>
<keyword evidence="1" id="KW-0472">Membrane</keyword>
<gene>
    <name evidence="2" type="ORF">BJ508DRAFT_166169</name>
</gene>
<feature type="transmembrane region" description="Helical" evidence="1">
    <location>
        <begin position="12"/>
        <end position="31"/>
    </location>
</feature>
<dbReference type="EMBL" id="ML119652">
    <property type="protein sequence ID" value="RPA85653.1"/>
    <property type="molecule type" value="Genomic_DNA"/>
</dbReference>
<keyword evidence="1" id="KW-0812">Transmembrane</keyword>
<dbReference type="AlphaFoldDB" id="A0A3N4IHM4"/>